<dbReference type="Gene3D" id="1.20.900.10">
    <property type="entry name" value="Dbl homology (DH) domain"/>
    <property type="match status" value="1"/>
</dbReference>
<dbReference type="AlphaFoldDB" id="A0A3P9NSY0"/>
<feature type="domain" description="DH" evidence="3">
    <location>
        <begin position="37"/>
        <end position="213"/>
    </location>
</feature>
<dbReference type="Pfam" id="PF00621">
    <property type="entry name" value="RhoGEF"/>
    <property type="match status" value="1"/>
</dbReference>
<dbReference type="PANTHER" id="PTHR45845:SF4">
    <property type="entry name" value="PLECKSTRIN HOMOLOGY DOMAIN CONTAINING, FAMILY G (WITH RHOGEF DOMAIN) MEMBER 4"/>
    <property type="match status" value="1"/>
</dbReference>
<name>A0A3P9NSY0_POERE</name>
<dbReference type="SUPFAM" id="SSF50729">
    <property type="entry name" value="PH domain-like"/>
    <property type="match status" value="1"/>
</dbReference>
<evidence type="ECO:0000259" key="2">
    <source>
        <dbReference type="PROSITE" id="PS50003"/>
    </source>
</evidence>
<organism evidence="4 5">
    <name type="scientific">Poecilia reticulata</name>
    <name type="common">Guppy</name>
    <name type="synonym">Acanthophacelus reticulatus</name>
    <dbReference type="NCBI Taxonomy" id="8081"/>
    <lineage>
        <taxon>Eukaryota</taxon>
        <taxon>Metazoa</taxon>
        <taxon>Chordata</taxon>
        <taxon>Craniata</taxon>
        <taxon>Vertebrata</taxon>
        <taxon>Euteleostomi</taxon>
        <taxon>Actinopterygii</taxon>
        <taxon>Neopterygii</taxon>
        <taxon>Teleostei</taxon>
        <taxon>Neoteleostei</taxon>
        <taxon>Acanthomorphata</taxon>
        <taxon>Ovalentaria</taxon>
        <taxon>Atherinomorphae</taxon>
        <taxon>Cyprinodontiformes</taxon>
        <taxon>Poeciliidae</taxon>
        <taxon>Poeciliinae</taxon>
        <taxon>Poecilia</taxon>
    </lineage>
</organism>
<dbReference type="CDD" id="cd00160">
    <property type="entry name" value="RhoGEF"/>
    <property type="match status" value="1"/>
</dbReference>
<dbReference type="SMART" id="SM00325">
    <property type="entry name" value="RhoGEF"/>
    <property type="match status" value="1"/>
</dbReference>
<dbReference type="InterPro" id="IPR001849">
    <property type="entry name" value="PH_domain"/>
</dbReference>
<dbReference type="SMART" id="SM00233">
    <property type="entry name" value="PH"/>
    <property type="match status" value="1"/>
</dbReference>
<dbReference type="PROSITE" id="PS50010">
    <property type="entry name" value="DH_2"/>
    <property type="match status" value="1"/>
</dbReference>
<dbReference type="InterPro" id="IPR035899">
    <property type="entry name" value="DBL_dom_sf"/>
</dbReference>
<dbReference type="InterPro" id="IPR011993">
    <property type="entry name" value="PH-like_dom_sf"/>
</dbReference>
<dbReference type="Gene3D" id="2.30.29.30">
    <property type="entry name" value="Pleckstrin-homology domain (PH domain)/Phosphotyrosine-binding domain (PTB)"/>
    <property type="match status" value="1"/>
</dbReference>
<dbReference type="PROSITE" id="PS50003">
    <property type="entry name" value="PH_DOMAIN"/>
    <property type="match status" value="1"/>
</dbReference>
<evidence type="ECO:0000259" key="3">
    <source>
        <dbReference type="PROSITE" id="PS50010"/>
    </source>
</evidence>
<keyword evidence="5" id="KW-1185">Reference proteome</keyword>
<dbReference type="Bgee" id="ENSPREG00000008588">
    <property type="expression patterns" value="Expressed in caudal fin and 1 other cell type or tissue"/>
</dbReference>
<dbReference type="InterPro" id="IPR000219">
    <property type="entry name" value="DH_dom"/>
</dbReference>
<reference evidence="4" key="2">
    <citation type="submission" date="2025-08" db="UniProtKB">
        <authorList>
            <consortium name="Ensembl"/>
        </authorList>
    </citation>
    <scope>IDENTIFICATION</scope>
    <source>
        <strain evidence="4">Guanapo</strain>
    </source>
</reference>
<protein>
    <submittedName>
        <fullName evidence="4">Uncharacterized protein</fullName>
    </submittedName>
</protein>
<reference evidence="4" key="3">
    <citation type="submission" date="2025-09" db="UniProtKB">
        <authorList>
            <consortium name="Ensembl"/>
        </authorList>
    </citation>
    <scope>IDENTIFICATION</scope>
    <source>
        <strain evidence="4">Guanapo</strain>
    </source>
</reference>
<dbReference type="Pfam" id="PF22697">
    <property type="entry name" value="SOS1_NGEF_PH"/>
    <property type="match status" value="1"/>
</dbReference>
<dbReference type="SUPFAM" id="SSF48065">
    <property type="entry name" value="DBL homology domain (DH-domain)"/>
    <property type="match status" value="1"/>
</dbReference>
<dbReference type="Proteomes" id="UP000242638">
    <property type="component" value="Unassembled WGS sequence"/>
</dbReference>
<dbReference type="OMA" id="GFLKHEE"/>
<dbReference type="InterPro" id="IPR055251">
    <property type="entry name" value="SOS1_NGEF_PH"/>
</dbReference>
<evidence type="ECO:0000313" key="5">
    <source>
        <dbReference type="Proteomes" id="UP000242638"/>
    </source>
</evidence>
<feature type="region of interest" description="Disordered" evidence="1">
    <location>
        <begin position="424"/>
        <end position="443"/>
    </location>
</feature>
<sequence length="443" mass="51426">VYSHFHFYTCRLVCKIWRRFILKALTVVMALHPVCSKLRHIVEEMVTTEREYVRSLRYIIHHYFPEMERADLPQDLRGKRSVIFGNLEKLLDFHSQFFLRELEACWKHPLRAPHCFLRHEQFGLYALYSKNKPKSDALLANHGHAFFRRKQLELGDKMDLSSYLLKPVQRMSKYALLLSDLTKEVGVAQEAELTALQDATNMLVLLSLQVNLKEQGQLIRQDEFTVWSGRRKCQRHIFLFEDLLLFSKPKKMEGGLDVFIYKHSFKTADVGLTESSGDDGLRFEIWFRRRTAKNQTFVLQAASADAKHAWTADVARILWSQAARNKGGGCRCCRRRHADTQTQLTKWRVCVCVCTRVCVCVCVRACSEMRLKEMVSMGVGNKPFLDIQPSDAAISNRAVHYIMKPRGTARFPWQQRAEIRTSDPFGSALSRRQNQGVHRRGDL</sequence>
<dbReference type="GeneTree" id="ENSGT00940000158845"/>
<dbReference type="PANTHER" id="PTHR45845">
    <property type="entry name" value="RHO GUANINE NUCLEOTIDE EXCHANGE FACTOR-RELATED"/>
    <property type="match status" value="1"/>
</dbReference>
<evidence type="ECO:0000313" key="4">
    <source>
        <dbReference type="Ensembl" id="ENSPREP00000012665.1"/>
    </source>
</evidence>
<reference evidence="5" key="1">
    <citation type="submission" date="2013-11" db="EMBL/GenBank/DDBJ databases">
        <title>The genomic landscape of the Guanapo guppy.</title>
        <authorList>
            <person name="Kuenstner A."/>
            <person name="Dreyer C."/>
        </authorList>
    </citation>
    <scope>NUCLEOTIDE SEQUENCE</scope>
    <source>
        <strain evidence="5">Guanapo</strain>
    </source>
</reference>
<evidence type="ECO:0000256" key="1">
    <source>
        <dbReference type="SAM" id="MobiDB-lite"/>
    </source>
</evidence>
<proteinExistence type="predicted"/>
<dbReference type="GO" id="GO:0005085">
    <property type="term" value="F:guanyl-nucleotide exchange factor activity"/>
    <property type="evidence" value="ECO:0007669"/>
    <property type="project" value="InterPro"/>
</dbReference>
<feature type="domain" description="PH" evidence="2">
    <location>
        <begin position="211"/>
        <end position="319"/>
    </location>
</feature>
<dbReference type="Ensembl" id="ENSPRET00000012798.1">
    <property type="protein sequence ID" value="ENSPREP00000012665.1"/>
    <property type="gene ID" value="ENSPREG00000008588.1"/>
</dbReference>
<dbReference type="InterPro" id="IPR052231">
    <property type="entry name" value="Rho_GEF_signaling-related"/>
</dbReference>
<accession>A0A3P9NSY0</accession>